<proteinExistence type="predicted"/>
<reference evidence="1 2" key="1">
    <citation type="journal article" date="2016" name="Nat. Commun.">
        <title>Thousands of microbial genomes shed light on interconnected biogeochemical processes in an aquifer system.</title>
        <authorList>
            <person name="Anantharaman K."/>
            <person name="Brown C.T."/>
            <person name="Hug L.A."/>
            <person name="Sharon I."/>
            <person name="Castelle C.J."/>
            <person name="Probst A.J."/>
            <person name="Thomas B.C."/>
            <person name="Singh A."/>
            <person name="Wilkins M.J."/>
            <person name="Karaoz U."/>
            <person name="Brodie E.L."/>
            <person name="Williams K.H."/>
            <person name="Hubbard S.S."/>
            <person name="Banfield J.F."/>
        </authorList>
    </citation>
    <scope>NUCLEOTIDE SEQUENCE [LARGE SCALE GENOMIC DNA]</scope>
</reference>
<organism evidence="1 2">
    <name type="scientific">Candidatus Danuiimicrobium aquiferis</name>
    <dbReference type="NCBI Taxonomy" id="1801832"/>
    <lineage>
        <taxon>Bacteria</taxon>
        <taxon>Pseudomonadati</taxon>
        <taxon>Candidatus Omnitrophota</taxon>
        <taxon>Candidatus Danuiimicrobium</taxon>
    </lineage>
</organism>
<dbReference type="Proteomes" id="UP000178187">
    <property type="component" value="Unassembled WGS sequence"/>
</dbReference>
<comment type="caution">
    <text evidence="1">The sequence shown here is derived from an EMBL/GenBank/DDBJ whole genome shotgun (WGS) entry which is preliminary data.</text>
</comment>
<accession>A0A1G1KWF9</accession>
<dbReference type="AlphaFoldDB" id="A0A1G1KWF9"/>
<name>A0A1G1KWF9_9BACT</name>
<protein>
    <submittedName>
        <fullName evidence="1">Uncharacterized protein</fullName>
    </submittedName>
</protein>
<sequence>MCAKPVGNLEIPMIAGQEQACSHIDAFGTIVMDIFLDMDEKCRLKKMFNFIRRVLVDCFMDSNKGINSGDMASLLIAESWVSDYIDQFTLRFKKRIQFELLQTYLSEAVSNKEVVEKALLLIDELDLYFGPAPVISIRTGVDLCDKALKQRKLEQRLSEDVFPEKEFYQSDFACVNDGVLETC</sequence>
<gene>
    <name evidence="1" type="ORF">A3G33_08500</name>
</gene>
<evidence type="ECO:0000313" key="1">
    <source>
        <dbReference type="EMBL" id="OGW97205.1"/>
    </source>
</evidence>
<evidence type="ECO:0000313" key="2">
    <source>
        <dbReference type="Proteomes" id="UP000178187"/>
    </source>
</evidence>
<dbReference type="EMBL" id="MHFR01000043">
    <property type="protein sequence ID" value="OGW97205.1"/>
    <property type="molecule type" value="Genomic_DNA"/>
</dbReference>